<dbReference type="Proteomes" id="UP000015104">
    <property type="component" value="Unassembled WGS sequence"/>
</dbReference>
<evidence type="ECO:0000256" key="15">
    <source>
        <dbReference type="ARBA" id="ARBA00023306"/>
    </source>
</evidence>
<evidence type="ECO:0000256" key="8">
    <source>
        <dbReference type="ARBA" id="ARBA00022776"/>
    </source>
</evidence>
<dbReference type="PANTHER" id="PTHR45629">
    <property type="entry name" value="SNF2/RAD54 FAMILY MEMBER"/>
    <property type="match status" value="1"/>
</dbReference>
<dbReference type="InterPro" id="IPR027417">
    <property type="entry name" value="P-loop_NTPase"/>
</dbReference>
<evidence type="ECO:0000256" key="14">
    <source>
        <dbReference type="ARBA" id="ARBA00023242"/>
    </source>
</evidence>
<dbReference type="OMA" id="CNITPCQ"/>
<name>T1K651_TETUR</name>
<feature type="region of interest" description="Disordered" evidence="18">
    <location>
        <begin position="1059"/>
        <end position="1127"/>
    </location>
</feature>
<feature type="compositionally biased region" description="Low complexity" evidence="18">
    <location>
        <begin position="923"/>
        <end position="933"/>
    </location>
</feature>
<dbReference type="GO" id="GO:0008094">
    <property type="term" value="F:ATP-dependent activity, acting on DNA"/>
    <property type="evidence" value="ECO:0007669"/>
    <property type="project" value="TreeGrafter"/>
</dbReference>
<reference evidence="22" key="1">
    <citation type="submission" date="2011-08" db="EMBL/GenBank/DDBJ databases">
        <authorList>
            <person name="Rombauts S."/>
        </authorList>
    </citation>
    <scope>NUCLEOTIDE SEQUENCE</scope>
    <source>
        <strain evidence="22">London</strain>
    </source>
</reference>
<keyword evidence="7" id="KW-0227">DNA damage</keyword>
<dbReference type="AlphaFoldDB" id="T1K651"/>
<accession>T1K651</accession>
<dbReference type="GO" id="GO:0006283">
    <property type="term" value="P:transcription-coupled nucleotide-excision repair"/>
    <property type="evidence" value="ECO:0007669"/>
    <property type="project" value="TreeGrafter"/>
</dbReference>
<evidence type="ECO:0000256" key="11">
    <source>
        <dbReference type="ARBA" id="ARBA00022840"/>
    </source>
</evidence>
<keyword evidence="6" id="KW-0547">Nucleotide-binding</keyword>
<evidence type="ECO:0000256" key="9">
    <source>
        <dbReference type="ARBA" id="ARBA00022801"/>
    </source>
</evidence>
<dbReference type="SMART" id="SM00490">
    <property type="entry name" value="HELICc"/>
    <property type="match status" value="1"/>
</dbReference>
<dbReference type="OrthoDB" id="413460at2759"/>
<dbReference type="InterPro" id="IPR058951">
    <property type="entry name" value="WHD_Rad26_CSB-like"/>
</dbReference>
<dbReference type="PANTHER" id="PTHR45629:SF7">
    <property type="entry name" value="DNA EXCISION REPAIR PROTEIN ERCC-6-RELATED"/>
    <property type="match status" value="1"/>
</dbReference>
<proteinExistence type="inferred from homology"/>
<dbReference type="SMART" id="SM00487">
    <property type="entry name" value="DEXDc"/>
    <property type="match status" value="1"/>
</dbReference>
<organism evidence="21 22">
    <name type="scientific">Tetranychus urticae</name>
    <name type="common">Two-spotted spider mite</name>
    <dbReference type="NCBI Taxonomy" id="32264"/>
    <lineage>
        <taxon>Eukaryota</taxon>
        <taxon>Metazoa</taxon>
        <taxon>Ecdysozoa</taxon>
        <taxon>Arthropoda</taxon>
        <taxon>Chelicerata</taxon>
        <taxon>Arachnida</taxon>
        <taxon>Acari</taxon>
        <taxon>Acariformes</taxon>
        <taxon>Trombidiformes</taxon>
        <taxon>Prostigmata</taxon>
        <taxon>Eleutherengona</taxon>
        <taxon>Raphignathae</taxon>
        <taxon>Tetranychoidea</taxon>
        <taxon>Tetranychidae</taxon>
        <taxon>Tetranychus</taxon>
    </lineage>
</organism>
<dbReference type="FunFam" id="3.40.50.10810:FF:000042">
    <property type="entry name" value="SNF2 family helicase-like protein"/>
    <property type="match status" value="1"/>
</dbReference>
<evidence type="ECO:0000256" key="10">
    <source>
        <dbReference type="ARBA" id="ARBA00022806"/>
    </source>
</evidence>
<evidence type="ECO:0000256" key="2">
    <source>
        <dbReference type="ARBA" id="ARBA00007025"/>
    </source>
</evidence>
<dbReference type="InterPro" id="IPR050496">
    <property type="entry name" value="SNF2_RAD54_helicase_repair"/>
</dbReference>
<keyword evidence="15" id="KW-0131">Cell cycle</keyword>
<dbReference type="PROSITE" id="PS51194">
    <property type="entry name" value="HELICASE_CTER"/>
    <property type="match status" value="1"/>
</dbReference>
<evidence type="ECO:0000256" key="5">
    <source>
        <dbReference type="ARBA" id="ARBA00022618"/>
    </source>
</evidence>
<feature type="region of interest" description="Disordered" evidence="18">
    <location>
        <begin position="1"/>
        <end position="69"/>
    </location>
</feature>
<dbReference type="CDD" id="cd18793">
    <property type="entry name" value="SF2_C_SNF"/>
    <property type="match status" value="1"/>
</dbReference>
<dbReference type="KEGG" id="tut:107360205"/>
<evidence type="ECO:0000259" key="20">
    <source>
        <dbReference type="PROSITE" id="PS51194"/>
    </source>
</evidence>
<reference evidence="21" key="2">
    <citation type="submission" date="2015-06" db="UniProtKB">
        <authorList>
            <consortium name="EnsemblMetazoa"/>
        </authorList>
    </citation>
    <scope>IDENTIFICATION</scope>
</reference>
<evidence type="ECO:0000256" key="7">
    <source>
        <dbReference type="ARBA" id="ARBA00022763"/>
    </source>
</evidence>
<dbReference type="Gene3D" id="3.40.50.10810">
    <property type="entry name" value="Tandem AAA-ATPase domain"/>
    <property type="match status" value="1"/>
</dbReference>
<feature type="compositionally biased region" description="Polar residues" evidence="18">
    <location>
        <begin position="150"/>
        <end position="160"/>
    </location>
</feature>
<protein>
    <recommendedName>
        <fullName evidence="4">DNA repair and recombination protein RAD54-like</fullName>
    </recommendedName>
    <alternativeName>
        <fullName evidence="17">Protein okra</fullName>
    </alternativeName>
</protein>
<feature type="domain" description="Helicase ATP-binding" evidence="19">
    <location>
        <begin position="334"/>
        <end position="508"/>
    </location>
</feature>
<comment type="similarity">
    <text evidence="2">Belongs to the SNF2/RAD54 helicase family.</text>
</comment>
<feature type="region of interest" description="Disordered" evidence="18">
    <location>
        <begin position="839"/>
        <end position="868"/>
    </location>
</feature>
<feature type="compositionally biased region" description="Acidic residues" evidence="18">
    <location>
        <begin position="37"/>
        <end position="58"/>
    </location>
</feature>
<evidence type="ECO:0000256" key="6">
    <source>
        <dbReference type="ARBA" id="ARBA00022741"/>
    </source>
</evidence>
<dbReference type="SUPFAM" id="SSF52540">
    <property type="entry name" value="P-loop containing nucleoside triphosphate hydrolases"/>
    <property type="match status" value="2"/>
</dbReference>
<feature type="region of interest" description="Disordered" evidence="18">
    <location>
        <begin position="209"/>
        <end position="246"/>
    </location>
</feature>
<feature type="region of interest" description="Disordered" evidence="18">
    <location>
        <begin position="919"/>
        <end position="957"/>
    </location>
</feature>
<dbReference type="GO" id="GO:0016787">
    <property type="term" value="F:hydrolase activity"/>
    <property type="evidence" value="ECO:0007669"/>
    <property type="project" value="UniProtKB-KW"/>
</dbReference>
<keyword evidence="11" id="KW-0067">ATP-binding</keyword>
<dbReference type="Pfam" id="PF00176">
    <property type="entry name" value="SNF2-rel_dom"/>
    <property type="match status" value="1"/>
</dbReference>
<gene>
    <name evidence="21" type="primary">107360205</name>
</gene>
<evidence type="ECO:0000256" key="16">
    <source>
        <dbReference type="ARBA" id="ARBA00024776"/>
    </source>
</evidence>
<keyword evidence="8" id="KW-0498">Mitosis</keyword>
<keyword evidence="13" id="KW-0234">DNA repair</keyword>
<evidence type="ECO:0000256" key="3">
    <source>
        <dbReference type="ARBA" id="ARBA00011467"/>
    </source>
</evidence>
<evidence type="ECO:0000256" key="13">
    <source>
        <dbReference type="ARBA" id="ARBA00023204"/>
    </source>
</evidence>
<dbReference type="InterPro" id="IPR014001">
    <property type="entry name" value="Helicase_ATP-bd"/>
</dbReference>
<evidence type="ECO:0000259" key="19">
    <source>
        <dbReference type="PROSITE" id="PS51192"/>
    </source>
</evidence>
<feature type="compositionally biased region" description="Low complexity" evidence="18">
    <location>
        <begin position="1080"/>
        <end position="1095"/>
    </location>
</feature>
<keyword evidence="9" id="KW-0378">Hydrolase</keyword>
<dbReference type="HOGENOM" id="CLU_000315_7_3_1"/>
<dbReference type="STRING" id="32264.T1K651"/>
<dbReference type="eggNOG" id="KOG0387">
    <property type="taxonomic scope" value="Eukaryota"/>
</dbReference>
<dbReference type="GO" id="GO:0005524">
    <property type="term" value="F:ATP binding"/>
    <property type="evidence" value="ECO:0007669"/>
    <property type="project" value="InterPro"/>
</dbReference>
<evidence type="ECO:0000256" key="17">
    <source>
        <dbReference type="ARBA" id="ARBA00029956"/>
    </source>
</evidence>
<dbReference type="EMBL" id="CAEY01001592">
    <property type="status" value="NOT_ANNOTATED_CDS"/>
    <property type="molecule type" value="Genomic_DNA"/>
</dbReference>
<evidence type="ECO:0000313" key="21">
    <source>
        <dbReference type="EnsemblMetazoa" id="tetur05g08630.1"/>
    </source>
</evidence>
<dbReference type="InterPro" id="IPR038718">
    <property type="entry name" value="SNF2-like_sf"/>
</dbReference>
<keyword evidence="14" id="KW-0539">Nucleus</keyword>
<dbReference type="InterPro" id="IPR000330">
    <property type="entry name" value="SNF2_N"/>
</dbReference>
<keyword evidence="22" id="KW-1185">Reference proteome</keyword>
<keyword evidence="10" id="KW-0347">Helicase</keyword>
<feature type="region of interest" description="Disordered" evidence="18">
    <location>
        <begin position="136"/>
        <end position="160"/>
    </location>
</feature>
<evidence type="ECO:0000256" key="1">
    <source>
        <dbReference type="ARBA" id="ARBA00004123"/>
    </source>
</evidence>
<dbReference type="CDD" id="cd22254">
    <property type="entry name" value="CSB_WHD"/>
    <property type="match status" value="1"/>
</dbReference>
<dbReference type="InterPro" id="IPR001650">
    <property type="entry name" value="Helicase_C-like"/>
</dbReference>
<comment type="subunit">
    <text evidence="3">Interacts (via N-terminus) with spn-A/Rad51.</text>
</comment>
<comment type="function">
    <text evidence="16">Involved in mitotic DNA repair and meiotic recombination. Functions in the recombinational DNA repair pathway. Essential for interhomolog gene conversion (GC), but may have a less important role in intersister GC than spn-A/Rad51. In the presence of DNA, spn-A/Rad51 enhances the ATPase activity of okr/Rad54.</text>
</comment>
<keyword evidence="5" id="KW-0132">Cell division</keyword>
<dbReference type="Gene3D" id="3.40.50.300">
    <property type="entry name" value="P-loop containing nucleotide triphosphate hydrolases"/>
    <property type="match status" value="1"/>
</dbReference>
<dbReference type="GO" id="GO:0005634">
    <property type="term" value="C:nucleus"/>
    <property type="evidence" value="ECO:0007669"/>
    <property type="project" value="TreeGrafter"/>
</dbReference>
<dbReference type="PROSITE" id="PS51192">
    <property type="entry name" value="HELICASE_ATP_BIND_1"/>
    <property type="match status" value="1"/>
</dbReference>
<sequence>MPANEEPSDALDTSLYAPVSIDTQSDLPDSFDKTGDGDVEDEELHDDENEESDAESTTEDQPQRGPIKLHIDMSSIPCIPTDQQFSELQELGVVAYEQQSYEKGVLKQVDDVINNQVTRAGADIHKKRIAAILSFENEPSPDESERESFDYQNQQPSTSAFGCTENAFNIASTKSQEVVQKVHDFHASRQHNPDDDYDDDGDEDVSKIRHKSFQRTEDNDEYIPSEEEREEYEDEEFENEKKRRKAEKKELLHKKMKLDSGPEKVTKKKIIDDGDEAAYQKRMRYVKLNAQQEASSGEVDVYQDFHIIGDDFKVPLHIWSKLYNYQQRGVQWLWELHQLGCGGILGDEMGLGKTIQVIAFLAGLSVSEVSNFRDERKKLGPVILVTPATVMQQWVSEFHAWWPFFRVAILHHTGSYIGKKKNLIRLINRSNGILITSYCSIVAYQDFLYDFDWHYVILDEGHKIRNPDAQTTIACKRFRTPHRIILSGSPIQNNLKELWSLFDFIYPGKLGTLPVFMEKFSVPITQGGYANASQIQVEIAYRCATVLRDAIKPYLLRRVKDEVQMALNLPSKNEQVLFCRLTDEQRDVYKGYLESNTIRDIFKGKTQIFVGLINLRKICNHPDLFTNGPKEETGDIKDTFGYYKRSGKMKVVDVLLSLWHKQGHKVLLFTQGKQMMAILEIFLRYREYAYLTMDGSSPIGSRQQTVKEFNSNPNIFVFLLTTKVGGVGLNLIGANRVLIYDPDWNPTTDMQARERAWRIGQDKQVTIYRLLTAGTVEEKIYHRQVFKQYLTNRVLKDPKQQRFFKTNNLHELFTLGNDSSATESSALFAGTGSKVNINKSAKNATKKDKSSKKSQILPPDKITLPPEKIKELHERAKKLSQMIGQKFANNSSSNSSNSSEFKSLISTSDSQLIRDSTNHLKNKSANSSASSSSYNKHNHDSNSIPTKNASKSKKHKGTVFEGKRIKYLVKSDTYNPVKDEKSEGDADLNKQQDDYVLKKLFKKSNMHSALQHDVIEGKTNSDFILIESEADKVANEAIKALRRSRQMCFAPSLGIPTWTGSSSTLPTASRFGKGRRDRLPGAASGSSDSAPSSASIIQSIRERNKFQTPEENEEDDNARPTPATSTISSEHNELLNDIRNFIAFQANVDGEATTQEILEKFKDRIPAQLTPIFKSLLWKISDFHRRSDGAGVWKIKGEFR</sequence>
<dbReference type="EnsemblMetazoa" id="tetur05g08630.1">
    <property type="protein sequence ID" value="tetur05g08630.1"/>
    <property type="gene ID" value="tetur05g08630"/>
</dbReference>
<comment type="subcellular location">
    <subcellularLocation>
        <location evidence="1">Nucleus</location>
    </subcellularLocation>
</comment>
<evidence type="ECO:0000256" key="18">
    <source>
        <dbReference type="SAM" id="MobiDB-lite"/>
    </source>
</evidence>
<feature type="domain" description="Helicase C-terminal" evidence="20">
    <location>
        <begin position="651"/>
        <end position="810"/>
    </location>
</feature>
<keyword evidence="12" id="KW-0238">DNA-binding</keyword>
<evidence type="ECO:0000313" key="22">
    <source>
        <dbReference type="Proteomes" id="UP000015104"/>
    </source>
</evidence>
<evidence type="ECO:0000256" key="12">
    <source>
        <dbReference type="ARBA" id="ARBA00023125"/>
    </source>
</evidence>
<feature type="compositionally biased region" description="Acidic residues" evidence="18">
    <location>
        <begin position="218"/>
        <end position="238"/>
    </location>
</feature>
<dbReference type="GO" id="GO:0051301">
    <property type="term" value="P:cell division"/>
    <property type="evidence" value="ECO:0007669"/>
    <property type="project" value="UniProtKB-KW"/>
</dbReference>
<dbReference type="CDD" id="cd18000">
    <property type="entry name" value="DEXHc_ERCC6"/>
    <property type="match status" value="1"/>
</dbReference>
<evidence type="ECO:0000256" key="4">
    <source>
        <dbReference type="ARBA" id="ARBA00015341"/>
    </source>
</evidence>
<dbReference type="Pfam" id="PF25875">
    <property type="entry name" value="WHD_Rad26_CSB"/>
    <property type="match status" value="1"/>
</dbReference>
<dbReference type="Pfam" id="PF00271">
    <property type="entry name" value="Helicase_C"/>
    <property type="match status" value="1"/>
</dbReference>
<dbReference type="InterPro" id="IPR049730">
    <property type="entry name" value="SNF2/RAD54-like_C"/>
</dbReference>